<dbReference type="PANTHER" id="PTHR45948">
    <property type="entry name" value="DUAL SPECIFICITY PROTEIN PHOSPHATASE DDB_G0269404-RELATED"/>
    <property type="match status" value="1"/>
</dbReference>
<dbReference type="EC" id="3.1.3.48" evidence="3"/>
<sequence length="265" mass="30633">MDKIFQDTKVYSQLVLDFKNVIKIFPVHLLASIILYFFVYPYKILPGLYLGGVRDSRDAEQLRLNGITHVISVHENPNSSHYQSQICEYLCIKASDEPDQNLSQYFSLTNEFIHSARLKGGNVLIHCLAGISRSVTIAIAYIMSVTTVTWKEGLKCVRAARLLAQPNQGFIKQLQDFEKTGKLRHERKRLNIKFTEYSGLMETDEEQVTRLIKRYNSLGPVKYLSVEDLLRVTQYNSFEERKPKFYESPKRKSKKSKESGIYAFT</sequence>
<evidence type="ECO:0000256" key="12">
    <source>
        <dbReference type="ARBA" id="ARBA00048336"/>
    </source>
</evidence>
<dbReference type="EC" id="3.1.3.16" evidence="4"/>
<dbReference type="InterPro" id="IPR020422">
    <property type="entry name" value="TYR_PHOSPHATASE_DUAL_dom"/>
</dbReference>
<feature type="region of interest" description="Disordered" evidence="15">
    <location>
        <begin position="245"/>
        <end position="265"/>
    </location>
</feature>
<proteinExistence type="inferred from homology"/>
<keyword evidence="20" id="KW-1185">Reference proteome</keyword>
<evidence type="ECO:0000256" key="15">
    <source>
        <dbReference type="SAM" id="MobiDB-lite"/>
    </source>
</evidence>
<dbReference type="GO" id="GO:0004722">
    <property type="term" value="F:protein serine/threonine phosphatase activity"/>
    <property type="evidence" value="ECO:0007669"/>
    <property type="project" value="UniProtKB-EC"/>
</dbReference>
<comment type="catalytic activity">
    <reaction evidence="11">
        <text>O-phospho-L-seryl-[protein] + H2O = L-seryl-[protein] + phosphate</text>
        <dbReference type="Rhea" id="RHEA:20629"/>
        <dbReference type="Rhea" id="RHEA-COMP:9863"/>
        <dbReference type="Rhea" id="RHEA-COMP:11604"/>
        <dbReference type="ChEBI" id="CHEBI:15377"/>
        <dbReference type="ChEBI" id="CHEBI:29999"/>
        <dbReference type="ChEBI" id="CHEBI:43474"/>
        <dbReference type="ChEBI" id="CHEBI:83421"/>
        <dbReference type="EC" id="3.1.3.16"/>
    </reaction>
</comment>
<feature type="domain" description="Tyrosine specific protein phosphatases" evidence="18">
    <location>
        <begin position="103"/>
        <end position="161"/>
    </location>
</feature>
<evidence type="ECO:0000256" key="4">
    <source>
        <dbReference type="ARBA" id="ARBA00013081"/>
    </source>
</evidence>
<dbReference type="Pfam" id="PF00782">
    <property type="entry name" value="DSPc"/>
    <property type="match status" value="1"/>
</dbReference>
<evidence type="ECO:0000256" key="2">
    <source>
        <dbReference type="ARBA" id="ARBA00008601"/>
    </source>
</evidence>
<dbReference type="PROSITE" id="PS50054">
    <property type="entry name" value="TYR_PHOSPHATASE_DUAL"/>
    <property type="match status" value="1"/>
</dbReference>
<protein>
    <recommendedName>
        <fullName evidence="14">Dual specificity protein phosphatase 15</fullName>
        <ecNumber evidence="4">3.1.3.16</ecNumber>
        <ecNumber evidence="3">3.1.3.48</ecNumber>
    </recommendedName>
</protein>
<reference evidence="20" key="1">
    <citation type="submission" date="2011-08" db="EMBL/GenBank/DDBJ databases">
        <authorList>
            <person name="Rombauts S."/>
        </authorList>
    </citation>
    <scope>NUCLEOTIDE SEQUENCE</scope>
    <source>
        <strain evidence="20">London</strain>
    </source>
</reference>
<evidence type="ECO:0000256" key="8">
    <source>
        <dbReference type="ARBA" id="ARBA00022912"/>
    </source>
</evidence>
<dbReference type="PANTHER" id="PTHR45948:SF2">
    <property type="entry name" value="DUAL SPECIFICITY PROTEIN PHOSPHATASE"/>
    <property type="match status" value="1"/>
</dbReference>
<dbReference type="EMBL" id="CAEY01000114">
    <property type="status" value="NOT_ANNOTATED_CDS"/>
    <property type="molecule type" value="Genomic_DNA"/>
</dbReference>
<dbReference type="HOGENOM" id="CLU_1050979_0_0_1"/>
<accession>T1KIQ3</accession>
<keyword evidence="6" id="KW-0519">Myristate</keyword>
<dbReference type="SMART" id="SM00195">
    <property type="entry name" value="DSPc"/>
    <property type="match status" value="1"/>
</dbReference>
<feature type="domain" description="Tyrosine-protein phosphatase" evidence="17">
    <location>
        <begin position="40"/>
        <end position="183"/>
    </location>
</feature>
<evidence type="ECO:0000256" key="16">
    <source>
        <dbReference type="SAM" id="Phobius"/>
    </source>
</evidence>
<keyword evidence="16" id="KW-0812">Transmembrane</keyword>
<evidence type="ECO:0000256" key="3">
    <source>
        <dbReference type="ARBA" id="ARBA00013064"/>
    </source>
</evidence>
<dbReference type="EnsemblMetazoa" id="tetur12g02180.1">
    <property type="protein sequence ID" value="tetur12g02180.1"/>
    <property type="gene ID" value="tetur12g02180"/>
</dbReference>
<evidence type="ECO:0000256" key="9">
    <source>
        <dbReference type="ARBA" id="ARBA00023136"/>
    </source>
</evidence>
<keyword evidence="8" id="KW-0904">Protein phosphatase</keyword>
<evidence type="ECO:0000313" key="19">
    <source>
        <dbReference type="EnsemblMetazoa" id="tetur12g02180.1"/>
    </source>
</evidence>
<evidence type="ECO:0000256" key="11">
    <source>
        <dbReference type="ARBA" id="ARBA00047761"/>
    </source>
</evidence>
<comment type="similarity">
    <text evidence="2">Belongs to the protein-tyrosine phosphatase family. Non-receptor class dual specificity subfamily.</text>
</comment>
<dbReference type="InterPro" id="IPR000387">
    <property type="entry name" value="Tyr_Pase_dom"/>
</dbReference>
<reference evidence="19" key="2">
    <citation type="submission" date="2015-06" db="UniProtKB">
        <authorList>
            <consortium name="EnsemblMetazoa"/>
        </authorList>
    </citation>
    <scope>IDENTIFICATION</scope>
</reference>
<organism evidence="19 20">
    <name type="scientific">Tetranychus urticae</name>
    <name type="common">Two-spotted spider mite</name>
    <dbReference type="NCBI Taxonomy" id="32264"/>
    <lineage>
        <taxon>Eukaryota</taxon>
        <taxon>Metazoa</taxon>
        <taxon>Ecdysozoa</taxon>
        <taxon>Arthropoda</taxon>
        <taxon>Chelicerata</taxon>
        <taxon>Arachnida</taxon>
        <taxon>Acari</taxon>
        <taxon>Acariformes</taxon>
        <taxon>Trombidiformes</taxon>
        <taxon>Prostigmata</taxon>
        <taxon>Eleutherengona</taxon>
        <taxon>Raphignathae</taxon>
        <taxon>Tetranychoidea</taxon>
        <taxon>Tetranychidae</taxon>
        <taxon>Tetranychus</taxon>
    </lineage>
</organism>
<comment type="catalytic activity">
    <reaction evidence="13">
        <text>O-phospho-L-tyrosyl-[protein] + H2O = L-tyrosyl-[protein] + phosphate</text>
        <dbReference type="Rhea" id="RHEA:10684"/>
        <dbReference type="Rhea" id="RHEA-COMP:10136"/>
        <dbReference type="Rhea" id="RHEA-COMP:20101"/>
        <dbReference type="ChEBI" id="CHEBI:15377"/>
        <dbReference type="ChEBI" id="CHEBI:43474"/>
        <dbReference type="ChEBI" id="CHEBI:46858"/>
        <dbReference type="ChEBI" id="CHEBI:61978"/>
        <dbReference type="EC" id="3.1.3.48"/>
    </reaction>
</comment>
<evidence type="ECO:0000256" key="7">
    <source>
        <dbReference type="ARBA" id="ARBA00022801"/>
    </source>
</evidence>
<feature type="transmembrane region" description="Helical" evidence="16">
    <location>
        <begin position="21"/>
        <end position="40"/>
    </location>
</feature>
<keyword evidence="9 16" id="KW-0472">Membrane</keyword>
<evidence type="ECO:0000313" key="20">
    <source>
        <dbReference type="Proteomes" id="UP000015104"/>
    </source>
</evidence>
<evidence type="ECO:0000256" key="5">
    <source>
        <dbReference type="ARBA" id="ARBA00022475"/>
    </source>
</evidence>
<dbReference type="PROSITE" id="PS50056">
    <property type="entry name" value="TYR_PHOSPHATASE_2"/>
    <property type="match status" value="1"/>
</dbReference>
<evidence type="ECO:0000256" key="14">
    <source>
        <dbReference type="ARBA" id="ARBA00068799"/>
    </source>
</evidence>
<dbReference type="InterPro" id="IPR029021">
    <property type="entry name" value="Prot-tyrosine_phosphatase-like"/>
</dbReference>
<dbReference type="PRINTS" id="PR01908">
    <property type="entry name" value="ADSPHPHTASE"/>
</dbReference>
<keyword evidence="7" id="KW-0378">Hydrolase</keyword>
<evidence type="ECO:0000256" key="10">
    <source>
        <dbReference type="ARBA" id="ARBA00023288"/>
    </source>
</evidence>
<dbReference type="AlphaFoldDB" id="T1KIQ3"/>
<dbReference type="Proteomes" id="UP000015104">
    <property type="component" value="Unassembled WGS sequence"/>
</dbReference>
<dbReference type="GO" id="GO:0005886">
    <property type="term" value="C:plasma membrane"/>
    <property type="evidence" value="ECO:0007669"/>
    <property type="project" value="UniProtKB-SubCell"/>
</dbReference>
<name>T1KIQ3_TETUR</name>
<dbReference type="InterPro" id="IPR000340">
    <property type="entry name" value="Dual-sp_phosphatase_cat-dom"/>
</dbReference>
<dbReference type="Gene3D" id="3.90.190.10">
    <property type="entry name" value="Protein tyrosine phosphatase superfamily"/>
    <property type="match status" value="1"/>
</dbReference>
<comment type="subcellular location">
    <subcellularLocation>
        <location evidence="1">Cell membrane</location>
        <topology evidence="1">Lipid-anchor</topology>
        <orientation evidence="1">Cytoplasmic side</orientation>
    </subcellularLocation>
</comment>
<dbReference type="STRING" id="32264.T1KIQ3"/>
<dbReference type="GO" id="GO:0004725">
    <property type="term" value="F:protein tyrosine phosphatase activity"/>
    <property type="evidence" value="ECO:0007669"/>
    <property type="project" value="UniProtKB-EC"/>
</dbReference>
<keyword evidence="16" id="KW-1133">Transmembrane helix</keyword>
<evidence type="ECO:0000256" key="1">
    <source>
        <dbReference type="ARBA" id="ARBA00004342"/>
    </source>
</evidence>
<dbReference type="GO" id="GO:0005829">
    <property type="term" value="C:cytosol"/>
    <property type="evidence" value="ECO:0007669"/>
    <property type="project" value="TreeGrafter"/>
</dbReference>
<evidence type="ECO:0000256" key="13">
    <source>
        <dbReference type="ARBA" id="ARBA00051722"/>
    </source>
</evidence>
<dbReference type="SUPFAM" id="SSF52799">
    <property type="entry name" value="(Phosphotyrosine protein) phosphatases II"/>
    <property type="match status" value="1"/>
</dbReference>
<evidence type="ECO:0000259" key="18">
    <source>
        <dbReference type="PROSITE" id="PS50056"/>
    </source>
</evidence>
<comment type="catalytic activity">
    <reaction evidence="12">
        <text>O-phospho-L-threonyl-[protein] + H2O = L-threonyl-[protein] + phosphate</text>
        <dbReference type="Rhea" id="RHEA:47004"/>
        <dbReference type="Rhea" id="RHEA-COMP:11060"/>
        <dbReference type="Rhea" id="RHEA-COMP:11605"/>
        <dbReference type="ChEBI" id="CHEBI:15377"/>
        <dbReference type="ChEBI" id="CHEBI:30013"/>
        <dbReference type="ChEBI" id="CHEBI:43474"/>
        <dbReference type="ChEBI" id="CHEBI:61977"/>
        <dbReference type="EC" id="3.1.3.16"/>
    </reaction>
</comment>
<keyword evidence="10" id="KW-0449">Lipoprotein</keyword>
<evidence type="ECO:0000259" key="17">
    <source>
        <dbReference type="PROSITE" id="PS50054"/>
    </source>
</evidence>
<dbReference type="GO" id="GO:0007165">
    <property type="term" value="P:signal transduction"/>
    <property type="evidence" value="ECO:0007669"/>
    <property type="project" value="TreeGrafter"/>
</dbReference>
<dbReference type="eggNOG" id="KOG1716">
    <property type="taxonomic scope" value="Eukaryota"/>
</dbReference>
<evidence type="ECO:0000256" key="6">
    <source>
        <dbReference type="ARBA" id="ARBA00022707"/>
    </source>
</evidence>
<keyword evidence="5" id="KW-1003">Cell membrane</keyword>
<dbReference type="FunFam" id="3.90.190.10:FF:000052">
    <property type="entry name" value="Dual specificity phosphatase 15"/>
    <property type="match status" value="1"/>
</dbReference>